<evidence type="ECO:0000256" key="1">
    <source>
        <dbReference type="ARBA" id="ARBA00022679"/>
    </source>
</evidence>
<dbReference type="InterPro" id="IPR013767">
    <property type="entry name" value="PAS_fold"/>
</dbReference>
<reference evidence="9 10" key="1">
    <citation type="submission" date="2016-10" db="EMBL/GenBank/DDBJ databases">
        <authorList>
            <person name="de Groot N.N."/>
        </authorList>
    </citation>
    <scope>NUCLEOTIDE SEQUENCE [LARGE SCALE GENOMIC DNA]</scope>
    <source>
        <strain evidence="9 10">DSM 21228</strain>
    </source>
</reference>
<dbReference type="CDD" id="cd00130">
    <property type="entry name" value="PAS"/>
    <property type="match status" value="1"/>
</dbReference>
<keyword evidence="3" id="KW-0418">Kinase</keyword>
<dbReference type="Gene3D" id="1.20.5.1930">
    <property type="match status" value="1"/>
</dbReference>
<dbReference type="CDD" id="cd16917">
    <property type="entry name" value="HATPase_UhpB-NarQ-NarX-like"/>
    <property type="match status" value="1"/>
</dbReference>
<dbReference type="SMART" id="SM00387">
    <property type="entry name" value="HATPase_c"/>
    <property type="match status" value="1"/>
</dbReference>
<keyword evidence="2" id="KW-0547">Nucleotide-binding</keyword>
<dbReference type="NCBIfam" id="TIGR00229">
    <property type="entry name" value="sensory_box"/>
    <property type="match status" value="1"/>
</dbReference>
<sequence>MNSANNIRECEQALADLKESEERIKAIVNTTADAIIVINGRGCIEHFNPAAERMFGYEASEAIGKNVSMLMPSPYREQHDGYLARYLQTGKPHIIGMRRELVGQRQDGSLFPLELAVSRVDHLEYFTATIHDLSVNRALEQQLLSIAEQTQRQIGQSLHDDVGQELTGMTMKLQSLKKYCADSHVPERQLLDTIIADLSRTRQKLRTLSHGLIPVAVDAQGLPHALQELAADINRLDGVVCRFTCCEGVQVRSNLVANQLFHIAQEALNNAVRHSQAKTIDIVLEAVGQQISLLITDDGCGIPVNGQRNHRGMGLPIMKYRAGVIGGSCMIEAQATGGTQVSCQVWDKR</sequence>
<evidence type="ECO:0000256" key="5">
    <source>
        <dbReference type="ARBA" id="ARBA00023012"/>
    </source>
</evidence>
<dbReference type="PROSITE" id="PS50112">
    <property type="entry name" value="PAS"/>
    <property type="match status" value="1"/>
</dbReference>
<keyword evidence="1" id="KW-0808">Transferase</keyword>
<dbReference type="GO" id="GO:0046983">
    <property type="term" value="F:protein dimerization activity"/>
    <property type="evidence" value="ECO:0007669"/>
    <property type="project" value="InterPro"/>
</dbReference>
<accession>A0A1H4GUQ5</accession>
<dbReference type="InterPro" id="IPR050482">
    <property type="entry name" value="Sensor_HK_TwoCompSys"/>
</dbReference>
<dbReference type="SUPFAM" id="SSF55874">
    <property type="entry name" value="ATPase domain of HSP90 chaperone/DNA topoisomerase II/histidine kinase"/>
    <property type="match status" value="1"/>
</dbReference>
<dbReference type="GO" id="GO:0006355">
    <property type="term" value="P:regulation of DNA-templated transcription"/>
    <property type="evidence" value="ECO:0007669"/>
    <property type="project" value="InterPro"/>
</dbReference>
<protein>
    <recommendedName>
        <fullName evidence="7">Sensor protein FixL</fullName>
    </recommendedName>
</protein>
<dbReference type="OrthoDB" id="9811306at2"/>
<dbReference type="Proteomes" id="UP000199397">
    <property type="component" value="Unassembled WGS sequence"/>
</dbReference>
<dbReference type="STRING" id="525918.SAMN05660964_03728"/>
<comment type="function">
    <text evidence="6">Putative oxygen sensor; modulates the activity of FixJ, a transcriptional activator of nitrogen fixation fixK gene. FixL probably acts as a kinase that phosphorylates FixJ.</text>
</comment>
<dbReference type="AlphaFoldDB" id="A0A1H4GUQ5"/>
<dbReference type="PANTHER" id="PTHR24421">
    <property type="entry name" value="NITRATE/NITRITE SENSOR PROTEIN NARX-RELATED"/>
    <property type="match status" value="1"/>
</dbReference>
<evidence type="ECO:0000313" key="9">
    <source>
        <dbReference type="EMBL" id="SEB13285.1"/>
    </source>
</evidence>
<dbReference type="GO" id="GO:0016020">
    <property type="term" value="C:membrane"/>
    <property type="evidence" value="ECO:0007669"/>
    <property type="project" value="InterPro"/>
</dbReference>
<gene>
    <name evidence="9" type="ORF">SAMN05660964_03728</name>
</gene>
<dbReference type="Gene3D" id="3.30.450.20">
    <property type="entry name" value="PAS domain"/>
    <property type="match status" value="1"/>
</dbReference>
<dbReference type="InterPro" id="IPR011712">
    <property type="entry name" value="Sig_transdc_His_kin_sub3_dim/P"/>
</dbReference>
<evidence type="ECO:0000256" key="3">
    <source>
        <dbReference type="ARBA" id="ARBA00022777"/>
    </source>
</evidence>
<dbReference type="SMART" id="SM00091">
    <property type="entry name" value="PAS"/>
    <property type="match status" value="1"/>
</dbReference>
<evidence type="ECO:0000256" key="6">
    <source>
        <dbReference type="ARBA" id="ARBA00059827"/>
    </source>
</evidence>
<keyword evidence="4" id="KW-0067">ATP-binding</keyword>
<keyword evidence="5" id="KW-0902">Two-component regulatory system</keyword>
<dbReference type="Pfam" id="PF02518">
    <property type="entry name" value="HATPase_c"/>
    <property type="match status" value="1"/>
</dbReference>
<dbReference type="Gene3D" id="3.30.565.10">
    <property type="entry name" value="Histidine kinase-like ATPase, C-terminal domain"/>
    <property type="match status" value="1"/>
</dbReference>
<dbReference type="Pfam" id="PF00989">
    <property type="entry name" value="PAS"/>
    <property type="match status" value="1"/>
</dbReference>
<evidence type="ECO:0000313" key="10">
    <source>
        <dbReference type="Proteomes" id="UP000199397"/>
    </source>
</evidence>
<dbReference type="InterPro" id="IPR036890">
    <property type="entry name" value="HATPase_C_sf"/>
</dbReference>
<dbReference type="EMBL" id="FNQP01000043">
    <property type="protein sequence ID" value="SEB13285.1"/>
    <property type="molecule type" value="Genomic_DNA"/>
</dbReference>
<dbReference type="InterPro" id="IPR035965">
    <property type="entry name" value="PAS-like_dom_sf"/>
</dbReference>
<dbReference type="SUPFAM" id="SSF55785">
    <property type="entry name" value="PYP-like sensor domain (PAS domain)"/>
    <property type="match status" value="1"/>
</dbReference>
<keyword evidence="10" id="KW-1185">Reference proteome</keyword>
<evidence type="ECO:0000259" key="8">
    <source>
        <dbReference type="PROSITE" id="PS50112"/>
    </source>
</evidence>
<evidence type="ECO:0000256" key="2">
    <source>
        <dbReference type="ARBA" id="ARBA00022741"/>
    </source>
</evidence>
<dbReference type="InterPro" id="IPR003594">
    <property type="entry name" value="HATPase_dom"/>
</dbReference>
<name>A0A1H4GUQ5_9GAMM</name>
<evidence type="ECO:0000256" key="4">
    <source>
        <dbReference type="ARBA" id="ARBA00022840"/>
    </source>
</evidence>
<dbReference type="Pfam" id="PF07730">
    <property type="entry name" value="HisKA_3"/>
    <property type="match status" value="1"/>
</dbReference>
<dbReference type="FunFam" id="3.30.450.20:FF:000060">
    <property type="entry name" value="Sensor protein FixL"/>
    <property type="match status" value="1"/>
</dbReference>
<dbReference type="InterPro" id="IPR000014">
    <property type="entry name" value="PAS"/>
</dbReference>
<organism evidence="9 10">
    <name type="scientific">Thiothrix caldifontis</name>
    <dbReference type="NCBI Taxonomy" id="525918"/>
    <lineage>
        <taxon>Bacteria</taxon>
        <taxon>Pseudomonadati</taxon>
        <taxon>Pseudomonadota</taxon>
        <taxon>Gammaproteobacteria</taxon>
        <taxon>Thiotrichales</taxon>
        <taxon>Thiotrichaceae</taxon>
        <taxon>Thiothrix</taxon>
    </lineage>
</organism>
<feature type="domain" description="PAS" evidence="8">
    <location>
        <begin position="20"/>
        <end position="90"/>
    </location>
</feature>
<dbReference type="GO" id="GO:0005524">
    <property type="term" value="F:ATP binding"/>
    <property type="evidence" value="ECO:0007669"/>
    <property type="project" value="UniProtKB-KW"/>
</dbReference>
<proteinExistence type="predicted"/>
<dbReference type="RefSeq" id="WP_093071074.1">
    <property type="nucleotide sequence ID" value="NZ_FNQP01000043.1"/>
</dbReference>
<evidence type="ECO:0000256" key="7">
    <source>
        <dbReference type="ARBA" id="ARBA00070616"/>
    </source>
</evidence>
<dbReference type="GO" id="GO:0000155">
    <property type="term" value="F:phosphorelay sensor kinase activity"/>
    <property type="evidence" value="ECO:0007669"/>
    <property type="project" value="InterPro"/>
</dbReference>